<accession>A0A6M1QZB8</accession>
<evidence type="ECO:0000313" key="6">
    <source>
        <dbReference type="EMBL" id="NGN93166.1"/>
    </source>
</evidence>
<dbReference type="CDD" id="cd01335">
    <property type="entry name" value="Radical_SAM"/>
    <property type="match status" value="1"/>
</dbReference>
<keyword evidence="3" id="KW-0408">Iron</keyword>
<dbReference type="SFLD" id="SFLDG01386">
    <property type="entry name" value="main_SPASM_domain-containing"/>
    <property type="match status" value="1"/>
</dbReference>
<dbReference type="EMBL" id="JAALAA010000007">
    <property type="protein sequence ID" value="NGN93166.1"/>
    <property type="molecule type" value="Genomic_DNA"/>
</dbReference>
<feature type="domain" description="Radical SAM core" evidence="5">
    <location>
        <begin position="14"/>
        <end position="251"/>
    </location>
</feature>
<dbReference type="GO" id="GO:0051536">
    <property type="term" value="F:iron-sulfur cluster binding"/>
    <property type="evidence" value="ECO:0007669"/>
    <property type="project" value="UniProtKB-KW"/>
</dbReference>
<dbReference type="SMART" id="SM00729">
    <property type="entry name" value="Elp3"/>
    <property type="match status" value="1"/>
</dbReference>
<dbReference type="GO" id="GO:0016491">
    <property type="term" value="F:oxidoreductase activity"/>
    <property type="evidence" value="ECO:0007669"/>
    <property type="project" value="InterPro"/>
</dbReference>
<keyword evidence="4" id="KW-0411">Iron-sulfur</keyword>
<protein>
    <submittedName>
        <fullName evidence="6">Radical SAM protein</fullName>
    </submittedName>
</protein>
<dbReference type="PANTHER" id="PTHR43273:SF8">
    <property type="entry name" value="RADICAL SAM DOMAIN PROTEIN"/>
    <property type="match status" value="1"/>
</dbReference>
<proteinExistence type="predicted"/>
<dbReference type="GO" id="GO:0046872">
    <property type="term" value="F:metal ion binding"/>
    <property type="evidence" value="ECO:0007669"/>
    <property type="project" value="UniProtKB-KW"/>
</dbReference>
<dbReference type="Proteomes" id="UP000483261">
    <property type="component" value="Unassembled WGS sequence"/>
</dbReference>
<dbReference type="SFLD" id="SFLDS00029">
    <property type="entry name" value="Radical_SAM"/>
    <property type="match status" value="1"/>
</dbReference>
<dbReference type="SFLD" id="SFLDG01072">
    <property type="entry name" value="dehydrogenase_like"/>
    <property type="match status" value="1"/>
</dbReference>
<dbReference type="PROSITE" id="PS51918">
    <property type="entry name" value="RADICAL_SAM"/>
    <property type="match status" value="1"/>
</dbReference>
<reference evidence="6 7" key="1">
    <citation type="submission" date="2020-02" db="EMBL/GenBank/DDBJ databases">
        <title>Whole-genome analyses of novel actinobacteria.</title>
        <authorList>
            <person name="Sahin N."/>
        </authorList>
    </citation>
    <scope>NUCLEOTIDE SEQUENCE [LARGE SCALE GENOMIC DNA]</scope>
    <source>
        <strain evidence="6 7">KC13</strain>
    </source>
</reference>
<evidence type="ECO:0000256" key="1">
    <source>
        <dbReference type="ARBA" id="ARBA00022691"/>
    </source>
</evidence>
<evidence type="ECO:0000259" key="5">
    <source>
        <dbReference type="PROSITE" id="PS51918"/>
    </source>
</evidence>
<comment type="caution">
    <text evidence="6">The sequence shown here is derived from an EMBL/GenBank/DDBJ whole genome shotgun (WGS) entry which is preliminary data.</text>
</comment>
<evidence type="ECO:0000256" key="2">
    <source>
        <dbReference type="ARBA" id="ARBA00022723"/>
    </source>
</evidence>
<keyword evidence="1" id="KW-0949">S-adenosyl-L-methionine</keyword>
<dbReference type="SUPFAM" id="SSF102114">
    <property type="entry name" value="Radical SAM enzymes"/>
    <property type="match status" value="1"/>
</dbReference>
<dbReference type="Gene3D" id="3.20.20.70">
    <property type="entry name" value="Aldolase class I"/>
    <property type="match status" value="1"/>
</dbReference>
<dbReference type="RefSeq" id="WP_165110894.1">
    <property type="nucleotide sequence ID" value="NZ_JAALAA010000007.1"/>
</dbReference>
<sequence length="376" mass="42240">MRSQHPSAAAYDRWIAPRPSLVIMQPTTLCNLDCSYCYLPERMRRREMNVEMAAAVASSIADQPVDDVVEVCWHGGEPLATDRDHMIGLWKQFEALRHAGRVVHSLQTNATLINDSWCKLITAYDVKVGISLDGPMHLNRERVDRAGRQSFDRAMAGIERLRAHGIDFSMIAVVDPSRAAAAEVLDFATELGASAVGINMEEREGINLDRPLPTTTTAREFWADAIAWSLEHPDTEVRELERIASYLRLIRMGDRDWWESHRFDPLPTVTFNGDVVLLSPELAGIKDGNYGDFIAGNVRHQSIGEILASANRLRYVAEFLDGLNRCSATCGFFDFCRGAQAGNRYFENGRFDTTETNYCRVSRQELVKALVETTPN</sequence>
<dbReference type="AlphaFoldDB" id="A0A6M1QZB8"/>
<dbReference type="SFLD" id="SFLDG01067">
    <property type="entry name" value="SPASM/twitch_domain_containing"/>
    <property type="match status" value="1"/>
</dbReference>
<keyword evidence="7" id="KW-1185">Reference proteome</keyword>
<organism evidence="6 7">
    <name type="scientific">Nocardioides turkmenicus</name>
    <dbReference type="NCBI Taxonomy" id="2711220"/>
    <lineage>
        <taxon>Bacteria</taxon>
        <taxon>Bacillati</taxon>
        <taxon>Actinomycetota</taxon>
        <taxon>Actinomycetes</taxon>
        <taxon>Propionibacteriales</taxon>
        <taxon>Nocardioidaceae</taxon>
        <taxon>Nocardioides</taxon>
    </lineage>
</organism>
<dbReference type="InterPro" id="IPR058240">
    <property type="entry name" value="rSAM_sf"/>
</dbReference>
<evidence type="ECO:0000256" key="4">
    <source>
        <dbReference type="ARBA" id="ARBA00023014"/>
    </source>
</evidence>
<dbReference type="PANTHER" id="PTHR43273">
    <property type="entry name" value="ANAEROBIC SULFATASE-MATURATING ENZYME HOMOLOG ASLB-RELATED"/>
    <property type="match status" value="1"/>
</dbReference>
<dbReference type="InterPro" id="IPR006638">
    <property type="entry name" value="Elp3/MiaA/NifB-like_rSAM"/>
</dbReference>
<evidence type="ECO:0000313" key="7">
    <source>
        <dbReference type="Proteomes" id="UP000483261"/>
    </source>
</evidence>
<evidence type="ECO:0000256" key="3">
    <source>
        <dbReference type="ARBA" id="ARBA00023004"/>
    </source>
</evidence>
<keyword evidence="2" id="KW-0479">Metal-binding</keyword>
<name>A0A6M1QZB8_9ACTN</name>
<dbReference type="NCBIfam" id="NF041718">
    <property type="entry name" value="rSAM_phane_AMC"/>
    <property type="match status" value="1"/>
</dbReference>
<dbReference type="Pfam" id="PF04055">
    <property type="entry name" value="Radical_SAM"/>
    <property type="match status" value="1"/>
</dbReference>
<dbReference type="InterPro" id="IPR013785">
    <property type="entry name" value="Aldolase_TIM"/>
</dbReference>
<dbReference type="InterPro" id="IPR023867">
    <property type="entry name" value="Sulphatase_maturase_rSAM"/>
</dbReference>
<dbReference type="InterPro" id="IPR007197">
    <property type="entry name" value="rSAM"/>
</dbReference>
<gene>
    <name evidence="6" type="ORF">G5C66_10510</name>
</gene>